<evidence type="ECO:0008006" key="4">
    <source>
        <dbReference type="Google" id="ProtNLM"/>
    </source>
</evidence>
<feature type="signal peptide" evidence="1">
    <location>
        <begin position="1"/>
        <end position="18"/>
    </location>
</feature>
<evidence type="ECO:0000313" key="3">
    <source>
        <dbReference type="Proteomes" id="UP000595426"/>
    </source>
</evidence>
<dbReference type="RefSeq" id="WP_034869523.1">
    <property type="nucleotide sequence ID" value="NZ_CAJJUP010000002.1"/>
</dbReference>
<dbReference type="AlphaFoldDB" id="A0A7T7ZZ74"/>
<proteinExistence type="predicted"/>
<dbReference type="Proteomes" id="UP000595426">
    <property type="component" value="Chromosome"/>
</dbReference>
<evidence type="ECO:0000313" key="2">
    <source>
        <dbReference type="EMBL" id="QQN60118.1"/>
    </source>
</evidence>
<dbReference type="EMBL" id="CP067018">
    <property type="protein sequence ID" value="QQN60118.1"/>
    <property type="molecule type" value="Genomic_DNA"/>
</dbReference>
<feature type="chain" id="PRO_5032952399" description="DUF3575 domain-containing protein" evidence="1">
    <location>
        <begin position="19"/>
        <end position="183"/>
    </location>
</feature>
<dbReference type="GeneID" id="93134234"/>
<keyword evidence="1" id="KW-0732">Signal</keyword>
<dbReference type="KEGG" id="egm:AYC65_15060"/>
<protein>
    <recommendedName>
        <fullName evidence="4">DUF3575 domain-containing protein</fullName>
    </recommendedName>
</protein>
<reference evidence="2 3" key="1">
    <citation type="submission" date="2020-12" db="EMBL/GenBank/DDBJ databases">
        <title>FDA dAtabase for Regulatory Grade micrObial Sequences (FDA-ARGOS): Supporting development and validation of Infectious Disease Dx tests.</title>
        <authorList>
            <person name="Kerrigan L."/>
            <person name="Long C."/>
            <person name="Tallon L."/>
            <person name="Sadzewicz L."/>
            <person name="Zhao X."/>
            <person name="Boylan J."/>
            <person name="Ott S."/>
            <person name="Bowen H."/>
            <person name="Vavikolanu K."/>
            <person name="Mehta A."/>
            <person name="Aluvathingal J."/>
            <person name="Nadendla S."/>
            <person name="Yan Y."/>
            <person name="Sichtig H."/>
        </authorList>
    </citation>
    <scope>NUCLEOTIDE SEQUENCE [LARGE SCALE GENOMIC DNA]</scope>
    <source>
        <strain evidence="2 3">FDAARGOS_1031</strain>
    </source>
</reference>
<keyword evidence="3" id="KW-1185">Reference proteome</keyword>
<dbReference type="OrthoDB" id="883248at2"/>
<accession>A0A7T7ZZ74</accession>
<organism evidence="2 3">
    <name type="scientific">Elizabethkingia bruuniana</name>
    <dbReference type="NCBI Taxonomy" id="1756149"/>
    <lineage>
        <taxon>Bacteria</taxon>
        <taxon>Pseudomonadati</taxon>
        <taxon>Bacteroidota</taxon>
        <taxon>Flavobacteriia</taxon>
        <taxon>Flavobacteriales</taxon>
        <taxon>Weeksellaceae</taxon>
        <taxon>Elizabethkingia</taxon>
    </lineage>
</organism>
<sequence length="183" mass="20947">MKKILLVFISLWGMKSFAQEQSNNGAVKNLTGAQLGILHIGVYDELRLSDNFVLRGEVMLNAALWDRKFSSGTNFALFPMIEITPKYYYNFKRRLEKSKNIQNNSANYFALNFSYSPDWLITSNRNDLLANNAIAIIPTYGIRRNFAKNFNYEFATGLGYARNIDTKESWAALHLSIALGYDF</sequence>
<gene>
    <name evidence="2" type="ORF">I6H88_05935</name>
</gene>
<evidence type="ECO:0000256" key="1">
    <source>
        <dbReference type="SAM" id="SignalP"/>
    </source>
</evidence>
<name>A0A7T7ZZ74_9FLAO</name>